<keyword evidence="3" id="KW-1185">Reference proteome</keyword>
<sequence>MVEFDHLRMQTKQHDLQAKIMKFVTGAIGSCESYEKMKLDVWVAWFDTSYKPHQLERRFINELEDVENEINNTTHRFRELIEVKCMERDNGLISVTVYFL</sequence>
<organism evidence="2 3">
    <name type="scientific">Bacillus phage SP-15</name>
    <dbReference type="NCBI Taxonomy" id="1792032"/>
    <lineage>
        <taxon>Viruses</taxon>
        <taxon>Duplodnaviria</taxon>
        <taxon>Heunggongvirae</taxon>
        <taxon>Uroviricota</taxon>
        <taxon>Caudoviricetes</taxon>
        <taxon>Thornevirus</taxon>
        <taxon>Thornevirus SP15</taxon>
    </lineage>
</organism>
<dbReference type="KEGG" id="vg:29125481"/>
<keyword evidence="1" id="KW-0175">Coiled coil</keyword>
<evidence type="ECO:0000313" key="2">
    <source>
        <dbReference type="EMBL" id="AMM45113.1"/>
    </source>
</evidence>
<dbReference type="GeneID" id="29125481"/>
<evidence type="ECO:0000313" key="3">
    <source>
        <dbReference type="Proteomes" id="UP000203261"/>
    </source>
</evidence>
<dbReference type="RefSeq" id="YP_009302702.1">
    <property type="nucleotide sequence ID" value="NC_031245.1"/>
</dbReference>
<name>A0A127AX24_9CAUD</name>
<proteinExistence type="predicted"/>
<accession>A0A127AX24</accession>
<reference evidence="2 3" key="1">
    <citation type="submission" date="2015-08" db="EMBL/GenBank/DDBJ databases">
        <authorList>
            <person name="Babu N.S."/>
            <person name="Beckwith C.J."/>
            <person name="Beseler K.G."/>
            <person name="Brison A."/>
            <person name="Carone J.V."/>
            <person name="Caskin T.P."/>
            <person name="Diamond M."/>
            <person name="Durham M.E."/>
            <person name="Foxe J.M."/>
            <person name="Go M."/>
            <person name="Henderson B.A."/>
            <person name="Jones I.B."/>
            <person name="McGettigan J.A."/>
            <person name="Micheletti S.J."/>
            <person name="Nasrallah M.E."/>
            <person name="Ortiz D."/>
            <person name="Piller C.R."/>
            <person name="Privatt S.R."/>
            <person name="Schneider S.L."/>
            <person name="Sharp S."/>
            <person name="Smith T.C."/>
            <person name="Stanton J.D."/>
            <person name="Ullery H.E."/>
            <person name="Wilson R.J."/>
            <person name="Serrano M.G."/>
            <person name="Buck G."/>
            <person name="Lee V."/>
            <person name="Wang Y."/>
            <person name="Carvalho R."/>
            <person name="Voegtly L."/>
            <person name="Shi R."/>
            <person name="Duckworth R."/>
            <person name="Johnson A."/>
            <person name="Loviza R."/>
            <person name="Walstead R."/>
            <person name="Shah Z."/>
            <person name="Kiflezghi M."/>
            <person name="Wade K."/>
            <person name="Ball S.L."/>
            <person name="Bradley K.W."/>
            <person name="Asai D.J."/>
            <person name="Bowman C.A."/>
            <person name="Russell D.A."/>
            <person name="Pope W.H."/>
            <person name="Jacobs-Sera D."/>
            <person name="Hendrix R.W."/>
            <person name="Hatfull G.F."/>
        </authorList>
    </citation>
    <scope>NUCLEOTIDE SEQUENCE [LARGE SCALE GENOMIC DNA]</scope>
</reference>
<feature type="coiled-coil region" evidence="1">
    <location>
        <begin position="56"/>
        <end position="83"/>
    </location>
</feature>
<protein>
    <submittedName>
        <fullName evidence="2">Uncharacterized protein</fullName>
    </submittedName>
</protein>
<evidence type="ECO:0000256" key="1">
    <source>
        <dbReference type="SAM" id="Coils"/>
    </source>
</evidence>
<gene>
    <name evidence="2" type="ORF">SP15_305</name>
</gene>
<dbReference type="Proteomes" id="UP000203261">
    <property type="component" value="Segment"/>
</dbReference>
<dbReference type="EMBL" id="KT624200">
    <property type="protein sequence ID" value="AMM45113.1"/>
    <property type="molecule type" value="Genomic_DNA"/>
</dbReference>